<feature type="modified residue" description="4-aspartylphosphate" evidence="6">
    <location>
        <position position="52"/>
    </location>
</feature>
<dbReference type="Gene3D" id="6.10.250.690">
    <property type="match status" value="1"/>
</dbReference>
<dbReference type="InterPro" id="IPR039420">
    <property type="entry name" value="WalR-like"/>
</dbReference>
<dbReference type="InterPro" id="IPR011006">
    <property type="entry name" value="CheY-like_superfamily"/>
</dbReference>
<feature type="domain" description="OmpR/PhoB-type" evidence="9">
    <location>
        <begin position="125"/>
        <end position="222"/>
    </location>
</feature>
<dbReference type="CDD" id="cd00383">
    <property type="entry name" value="trans_reg_C"/>
    <property type="match status" value="1"/>
</dbReference>
<keyword evidence="3" id="KW-0805">Transcription regulation</keyword>
<dbReference type="PANTHER" id="PTHR48111">
    <property type="entry name" value="REGULATOR OF RPOS"/>
    <property type="match status" value="1"/>
</dbReference>
<comment type="caution">
    <text evidence="10">The sequence shown here is derived from an EMBL/GenBank/DDBJ whole genome shotgun (WGS) entry which is preliminary data.</text>
</comment>
<dbReference type="Gene3D" id="1.10.10.10">
    <property type="entry name" value="Winged helix-like DNA-binding domain superfamily/Winged helix DNA-binding domain"/>
    <property type="match status" value="1"/>
</dbReference>
<dbReference type="InterPro" id="IPR001867">
    <property type="entry name" value="OmpR/PhoB-type_DNA-bd"/>
</dbReference>
<dbReference type="InterPro" id="IPR036388">
    <property type="entry name" value="WH-like_DNA-bd_sf"/>
</dbReference>
<evidence type="ECO:0000256" key="5">
    <source>
        <dbReference type="ARBA" id="ARBA00023163"/>
    </source>
</evidence>
<dbReference type="SMART" id="SM00862">
    <property type="entry name" value="Trans_reg_C"/>
    <property type="match status" value="1"/>
</dbReference>
<protein>
    <submittedName>
        <fullName evidence="10">DNA-binding response regulator</fullName>
    </submittedName>
</protein>
<evidence type="ECO:0000256" key="4">
    <source>
        <dbReference type="ARBA" id="ARBA00023125"/>
    </source>
</evidence>
<feature type="domain" description="Response regulatory" evidence="8">
    <location>
        <begin position="4"/>
        <end position="115"/>
    </location>
</feature>
<feature type="DNA-binding region" description="OmpR/PhoB-type" evidence="7">
    <location>
        <begin position="125"/>
        <end position="222"/>
    </location>
</feature>
<reference evidence="10 11" key="1">
    <citation type="submission" date="2018-02" db="EMBL/GenBank/DDBJ databases">
        <title>Draft genome sequence of Streptococcus oricebi CCUG 70868T type strain.</title>
        <authorList>
            <person name="Mendez V."/>
            <person name="Salva-Serra F."/>
            <person name="Jaen-Luchoro D."/>
            <person name="Gonzales-Siles L."/>
            <person name="Karlsson R."/>
            <person name="Engstrom-Jakobsson H."/>
            <person name="Busquets A."/>
            <person name="Gomila M."/>
            <person name="Pineiro-Iglesias B."/>
            <person name="Bennasar-Figueras A."/>
            <person name="Seeger M."/>
            <person name="Moore E."/>
        </authorList>
    </citation>
    <scope>NUCLEOTIDE SEQUENCE [LARGE SCALE GENOMIC DNA]</scope>
    <source>
        <strain evidence="10 11">CCUG 70868</strain>
    </source>
</reference>
<dbReference type="Gene3D" id="3.40.50.2300">
    <property type="match status" value="1"/>
</dbReference>
<dbReference type="SUPFAM" id="SSF52172">
    <property type="entry name" value="CheY-like"/>
    <property type="match status" value="1"/>
</dbReference>
<dbReference type="Pfam" id="PF00486">
    <property type="entry name" value="Trans_reg_C"/>
    <property type="match status" value="1"/>
</dbReference>
<dbReference type="Pfam" id="PF00072">
    <property type="entry name" value="Response_reg"/>
    <property type="match status" value="1"/>
</dbReference>
<dbReference type="InterPro" id="IPR001789">
    <property type="entry name" value="Sig_transdc_resp-reg_receiver"/>
</dbReference>
<proteinExistence type="predicted"/>
<evidence type="ECO:0000259" key="9">
    <source>
        <dbReference type="PROSITE" id="PS51755"/>
    </source>
</evidence>
<accession>A0ABS5B3T2</accession>
<evidence type="ECO:0000256" key="3">
    <source>
        <dbReference type="ARBA" id="ARBA00023015"/>
    </source>
</evidence>
<dbReference type="SMART" id="SM00448">
    <property type="entry name" value="REC"/>
    <property type="match status" value="1"/>
</dbReference>
<keyword evidence="5" id="KW-0804">Transcription</keyword>
<evidence type="ECO:0000256" key="6">
    <source>
        <dbReference type="PROSITE-ProRule" id="PRU00169"/>
    </source>
</evidence>
<evidence type="ECO:0000259" key="8">
    <source>
        <dbReference type="PROSITE" id="PS50110"/>
    </source>
</evidence>
<evidence type="ECO:0000313" key="10">
    <source>
        <dbReference type="EMBL" id="MBP2623484.1"/>
    </source>
</evidence>
<sequence length="228" mass="26670">MAYKILVIDDDLSILRLIKNVLETANYQVDIRSQVDAIDLCDFIDYDLILLDVMMPVSGFDICEAIRPSIKTPILLITAKDMDEDLIKGIHLGADDYITKPFSMETLLARVKMHIRREERNRNTHRIIEMGNISIDWDSKEVKIDGEVIPLTKREFDIVYILSSHPHRTYKKEELYDLLYPQSADAQWRSISEYIYQIRQKFKPYKVSPIKTIWGGGYKWLEPKVSND</sequence>
<dbReference type="PROSITE" id="PS50110">
    <property type="entry name" value="RESPONSE_REGULATORY"/>
    <property type="match status" value="1"/>
</dbReference>
<name>A0ABS5B3T2_9STRE</name>
<dbReference type="GO" id="GO:0003677">
    <property type="term" value="F:DNA binding"/>
    <property type="evidence" value="ECO:0007669"/>
    <property type="project" value="UniProtKB-KW"/>
</dbReference>
<dbReference type="Proteomes" id="UP001519296">
    <property type="component" value="Unassembled WGS sequence"/>
</dbReference>
<keyword evidence="2" id="KW-0902">Two-component regulatory system</keyword>
<dbReference type="CDD" id="cd17574">
    <property type="entry name" value="REC_OmpR"/>
    <property type="match status" value="1"/>
</dbReference>
<keyword evidence="4 7" id="KW-0238">DNA-binding</keyword>
<keyword evidence="11" id="KW-1185">Reference proteome</keyword>
<evidence type="ECO:0000256" key="7">
    <source>
        <dbReference type="PROSITE-ProRule" id="PRU01091"/>
    </source>
</evidence>
<dbReference type="InterPro" id="IPR016032">
    <property type="entry name" value="Sig_transdc_resp-reg_C-effctor"/>
</dbReference>
<dbReference type="PANTHER" id="PTHR48111:SF2">
    <property type="entry name" value="RESPONSE REGULATOR SAER"/>
    <property type="match status" value="1"/>
</dbReference>
<dbReference type="SUPFAM" id="SSF46894">
    <property type="entry name" value="C-terminal effector domain of the bipartite response regulators"/>
    <property type="match status" value="1"/>
</dbReference>
<dbReference type="PROSITE" id="PS51755">
    <property type="entry name" value="OMPR_PHOB"/>
    <property type="match status" value="1"/>
</dbReference>
<evidence type="ECO:0000256" key="1">
    <source>
        <dbReference type="ARBA" id="ARBA00022553"/>
    </source>
</evidence>
<keyword evidence="1 6" id="KW-0597">Phosphoprotein</keyword>
<gene>
    <name evidence="10" type="ORF">C4K46_05960</name>
</gene>
<organism evidence="10 11">
    <name type="scientific">Streptococcus oricebi</name>
    <dbReference type="NCBI Taxonomy" id="1547447"/>
    <lineage>
        <taxon>Bacteria</taxon>
        <taxon>Bacillati</taxon>
        <taxon>Bacillota</taxon>
        <taxon>Bacilli</taxon>
        <taxon>Lactobacillales</taxon>
        <taxon>Streptococcaceae</taxon>
        <taxon>Streptococcus</taxon>
    </lineage>
</organism>
<dbReference type="RefSeq" id="WP_209627982.1">
    <property type="nucleotide sequence ID" value="NZ_PRDG01000003.1"/>
</dbReference>
<dbReference type="EMBL" id="PRDG01000003">
    <property type="protein sequence ID" value="MBP2623484.1"/>
    <property type="molecule type" value="Genomic_DNA"/>
</dbReference>
<evidence type="ECO:0000313" key="11">
    <source>
        <dbReference type="Proteomes" id="UP001519296"/>
    </source>
</evidence>
<evidence type="ECO:0000256" key="2">
    <source>
        <dbReference type="ARBA" id="ARBA00023012"/>
    </source>
</evidence>